<organism evidence="1 2">
    <name type="scientific">Thalassobacter stenotrophicus</name>
    <dbReference type="NCBI Taxonomy" id="266809"/>
    <lineage>
        <taxon>Bacteria</taxon>
        <taxon>Pseudomonadati</taxon>
        <taxon>Pseudomonadota</taxon>
        <taxon>Alphaproteobacteria</taxon>
        <taxon>Rhodobacterales</taxon>
        <taxon>Roseobacteraceae</taxon>
        <taxon>Thalassobacter</taxon>
    </lineage>
</organism>
<dbReference type="Pfam" id="PF10983">
    <property type="entry name" value="DUF2793"/>
    <property type="match status" value="1"/>
</dbReference>
<protein>
    <recommendedName>
        <fullName evidence="3">DUF2793 domain-containing protein</fullName>
    </recommendedName>
</protein>
<dbReference type="EMBL" id="CYRX01000016">
    <property type="protein sequence ID" value="CUH59977.1"/>
    <property type="molecule type" value="Genomic_DNA"/>
</dbReference>
<evidence type="ECO:0000313" key="1">
    <source>
        <dbReference type="EMBL" id="CUH59977.1"/>
    </source>
</evidence>
<reference evidence="1 2" key="1">
    <citation type="submission" date="2015-09" db="EMBL/GenBank/DDBJ databases">
        <authorList>
            <consortium name="Swine Surveillance"/>
        </authorList>
    </citation>
    <scope>NUCLEOTIDE SEQUENCE [LARGE SCALE GENOMIC DNA]</scope>
    <source>
        <strain evidence="1 2">CECT 5294</strain>
    </source>
</reference>
<accession>A0A0P1EYA1</accession>
<sequence>MSDSSLILSLPYIQPAQAQKHVTHNEAIRTLDVIVQPTVTEVGRTDPPQDPVQGARYVVGPGGTGDWAGLDGSIAVWEDSGWTVVVPSAGWTTRATDTLIEWVYDGSTWILPGNAVETLGVNTTADSTNRLAVSGANTLLSHEGAGHQLKINKADTAETASLLYQSNWSGRAEMGLAGSDNFSVKVSADGTTWFTGLEVDGTSGMVSFPSGAHVPHHAELGGRWIAYSDQRWVTLSRAHGEVGDAHAGASDTGADPALTWLDTGLYLRAGSRVETLMGRLRADGAEAADLTSYSLRLYFQHGPDTPDGDAWNTDAETTRELIFGVDDAPLSEGWRYLTASFAAYTAPDNGSLVIYLKPGGSYGADQQIVSEIVVGYTQ</sequence>
<proteinExistence type="predicted"/>
<dbReference type="Proteomes" id="UP000051298">
    <property type="component" value="Unassembled WGS sequence"/>
</dbReference>
<name>A0A0P1EYA1_9RHOB</name>
<gene>
    <name evidence="1" type="ORF">THS5294_01266</name>
</gene>
<evidence type="ECO:0000313" key="2">
    <source>
        <dbReference type="Proteomes" id="UP000051298"/>
    </source>
</evidence>
<dbReference type="AlphaFoldDB" id="A0A0P1EYA1"/>
<dbReference type="InterPro" id="IPR021251">
    <property type="entry name" value="DUF2793"/>
</dbReference>
<evidence type="ECO:0008006" key="3">
    <source>
        <dbReference type="Google" id="ProtNLM"/>
    </source>
</evidence>
<dbReference type="RefSeq" id="WP_058123062.1">
    <property type="nucleotide sequence ID" value="NZ_CYRX01000016.1"/>
</dbReference>